<evidence type="ECO:0000313" key="2">
    <source>
        <dbReference type="Proteomes" id="UP001472677"/>
    </source>
</evidence>
<reference evidence="1 2" key="1">
    <citation type="journal article" date="2024" name="G3 (Bethesda)">
        <title>Genome assembly of Hibiscus sabdariffa L. provides insights into metabolisms of medicinal natural products.</title>
        <authorList>
            <person name="Kim T."/>
        </authorList>
    </citation>
    <scope>NUCLEOTIDE SEQUENCE [LARGE SCALE GENOMIC DNA]</scope>
    <source>
        <strain evidence="1">TK-2024</strain>
        <tissue evidence="1">Old leaves</tissue>
    </source>
</reference>
<keyword evidence="2" id="KW-1185">Reference proteome</keyword>
<dbReference type="InterPro" id="IPR045060">
    <property type="entry name" value="Phe-tRNA-ligase_IIc_bsu"/>
</dbReference>
<sequence>MRLFILFQDAAVAYGYNNIPKRKLSSLEPLPLNQLSDLIRSEVVHTSLMSGMLKIVGHNKYHPKPIKEPEFLLGRQAKIIYKGRCIGNFGIEHPENKHVDEQSSSCTIPSANFRSNVTLDYNIV</sequence>
<protein>
    <submittedName>
        <fullName evidence="1">Uncharacterized protein</fullName>
    </submittedName>
</protein>
<dbReference type="PANTHER" id="PTHR10947">
    <property type="entry name" value="PHENYLALANYL-TRNA SYNTHETASE BETA CHAIN AND LEUCINE-RICH REPEAT-CONTAINING PROTEIN 47"/>
    <property type="match status" value="1"/>
</dbReference>
<dbReference type="PANTHER" id="PTHR10947:SF0">
    <property type="entry name" value="PHENYLALANINE--TRNA LIGASE BETA SUBUNIT"/>
    <property type="match status" value="1"/>
</dbReference>
<dbReference type="EMBL" id="JBBPBM010000015">
    <property type="protein sequence ID" value="KAK8558506.1"/>
    <property type="molecule type" value="Genomic_DNA"/>
</dbReference>
<comment type="caution">
    <text evidence="1">The sequence shown here is derived from an EMBL/GenBank/DDBJ whole genome shotgun (WGS) entry which is preliminary data.</text>
</comment>
<organism evidence="1 2">
    <name type="scientific">Hibiscus sabdariffa</name>
    <name type="common">roselle</name>
    <dbReference type="NCBI Taxonomy" id="183260"/>
    <lineage>
        <taxon>Eukaryota</taxon>
        <taxon>Viridiplantae</taxon>
        <taxon>Streptophyta</taxon>
        <taxon>Embryophyta</taxon>
        <taxon>Tracheophyta</taxon>
        <taxon>Spermatophyta</taxon>
        <taxon>Magnoliopsida</taxon>
        <taxon>eudicotyledons</taxon>
        <taxon>Gunneridae</taxon>
        <taxon>Pentapetalae</taxon>
        <taxon>rosids</taxon>
        <taxon>malvids</taxon>
        <taxon>Malvales</taxon>
        <taxon>Malvaceae</taxon>
        <taxon>Malvoideae</taxon>
        <taxon>Hibiscus</taxon>
    </lineage>
</organism>
<dbReference type="Proteomes" id="UP001472677">
    <property type="component" value="Unassembled WGS sequence"/>
</dbReference>
<name>A0ABR2EF73_9ROSI</name>
<gene>
    <name evidence="1" type="ORF">V6N12_041809</name>
</gene>
<accession>A0ABR2EF73</accession>
<proteinExistence type="predicted"/>
<evidence type="ECO:0000313" key="1">
    <source>
        <dbReference type="EMBL" id="KAK8558506.1"/>
    </source>
</evidence>